<dbReference type="Proteomes" id="UP000594603">
    <property type="component" value="Plasmid p9"/>
</dbReference>
<dbReference type="EMBL" id="CP051763">
    <property type="protein sequence ID" value="QPJ86773.1"/>
    <property type="molecule type" value="Genomic_DNA"/>
</dbReference>
<accession>A0ACD1BHE5</accession>
<keyword evidence="1" id="KW-0614">Plasmid</keyword>
<geneLocation type="plasmid" evidence="1 2">
    <name>p9</name>
</geneLocation>
<proteinExistence type="predicted"/>
<evidence type="ECO:0000313" key="1">
    <source>
        <dbReference type="EMBL" id="QPJ86773.1"/>
    </source>
</evidence>
<keyword evidence="2" id="KW-1185">Reference proteome</keyword>
<gene>
    <name evidence="1" type="ORF">HH195_12445</name>
</gene>
<evidence type="ECO:0000313" key="2">
    <source>
        <dbReference type="Proteomes" id="UP000594603"/>
    </source>
</evidence>
<sequence>MGNYYSYMRISTKENNDKQSFNRQEKSLKTYAKDNNIEYLLSFKDDTTGGTFNRPSWSKLEKILQKGDTIVFKEISRFTRQAEEGYKKYMELMQKGINLIFLDNPTVSTDYIKNLTDIANTQNLVTKTALDSTIKLLLIVELDRVEQERELIVKRIKQGIEASDKKSGRKQGKLDKMSDKLRDDIKEFLSDRSIKQIDLMNKHNISRNTLKKYIAIVKGQQYQIQ</sequence>
<reference evidence="1" key="1">
    <citation type="submission" date="2020-04" db="EMBL/GenBank/DDBJ databases">
        <title>A novel bacterium ('Candidatus Sarcina troglodytae' sp. nov.) linked to a protracted, uniformly lethal epizootic among sanctuary western chimpanzees (Pan troglodytes verus) in Sierra Leone.</title>
        <authorList>
            <person name="Owens L.A."/>
            <person name="Colitti B."/>
            <person name="Hirji I."/>
            <person name="Pizaro A."/>
            <person name="Jaffe J.E."/>
            <person name="Moittie S."/>
            <person name="Bishop-Lilly K.A."/>
            <person name="Estrella L.A."/>
            <person name="Voegtly L.J."/>
            <person name="Kuhn J.H."/>
            <person name="Suen G."/>
            <person name="Deblois C.L."/>
            <person name="Dunn C."/>
            <person name="Juan-Salles C."/>
            <person name="Goldberg T.L."/>
        </authorList>
    </citation>
    <scope>NUCLEOTIDE SEQUENCE</scope>
    <source>
        <strain evidence="1">JB2</strain>
    </source>
</reference>
<organism evidence="1 2">
    <name type="scientific">Candidatus Sarcina troglodytae</name>
    <dbReference type="NCBI Taxonomy" id="2726954"/>
    <lineage>
        <taxon>Bacteria</taxon>
        <taxon>Bacillati</taxon>
        <taxon>Bacillota</taxon>
        <taxon>Clostridia</taxon>
        <taxon>Eubacteriales</taxon>
        <taxon>Clostridiaceae</taxon>
        <taxon>Sarcina</taxon>
    </lineage>
</organism>
<name>A0ACD1BHE5_9CLOT</name>
<protein>
    <submittedName>
        <fullName evidence="1">Recombinase family protein</fullName>
    </submittedName>
</protein>